<dbReference type="EMBL" id="JAROCB010000005">
    <property type="protein sequence ID" value="MDN4598815.1"/>
    <property type="molecule type" value="Genomic_DNA"/>
</dbReference>
<keyword evidence="1" id="KW-0472">Membrane</keyword>
<dbReference type="RefSeq" id="WP_301220165.1">
    <property type="nucleotide sequence ID" value="NZ_JAROCB010000005.1"/>
</dbReference>
<keyword evidence="1" id="KW-0812">Transmembrane</keyword>
<keyword evidence="4" id="KW-1185">Reference proteome</keyword>
<dbReference type="InterPro" id="IPR018649">
    <property type="entry name" value="SHOCT"/>
</dbReference>
<feature type="transmembrane region" description="Helical" evidence="1">
    <location>
        <begin position="12"/>
        <end position="36"/>
    </location>
</feature>
<organism evidence="3 4">
    <name type="scientific">Leifsonia virtsii</name>
    <dbReference type="NCBI Taxonomy" id="3035915"/>
    <lineage>
        <taxon>Bacteria</taxon>
        <taxon>Bacillati</taxon>
        <taxon>Actinomycetota</taxon>
        <taxon>Actinomycetes</taxon>
        <taxon>Micrococcales</taxon>
        <taxon>Microbacteriaceae</taxon>
        <taxon>Leifsonia</taxon>
    </lineage>
</organism>
<evidence type="ECO:0000313" key="3">
    <source>
        <dbReference type="EMBL" id="MDN4598815.1"/>
    </source>
</evidence>
<protein>
    <submittedName>
        <fullName evidence="3">SHOCT domain-containing protein</fullName>
    </submittedName>
</protein>
<feature type="domain" description="SHOCT" evidence="2">
    <location>
        <begin position="55"/>
        <end position="80"/>
    </location>
</feature>
<reference evidence="3" key="1">
    <citation type="submission" date="2023-03" db="EMBL/GenBank/DDBJ databases">
        <title>MT1 and MT2 Draft Genomes of Novel Species.</title>
        <authorList>
            <person name="Venkateswaran K."/>
        </authorList>
    </citation>
    <scope>NUCLEOTIDE SEQUENCE</scope>
    <source>
        <strain evidence="3">F6_8S_P_1A</strain>
    </source>
</reference>
<evidence type="ECO:0000256" key="1">
    <source>
        <dbReference type="SAM" id="Phobius"/>
    </source>
</evidence>
<keyword evidence="1" id="KW-1133">Transmembrane helix</keyword>
<accession>A0ABT8J160</accession>
<proteinExistence type="predicted"/>
<sequence>MSMYGWMMGGGGVWWILWILVPLLLVAVIVLLVVALPRRGGPDGTGNMQPPRSAARDILDERYARGEIDHDEYNRRRDELGRAGS</sequence>
<dbReference type="Proteomes" id="UP001174210">
    <property type="component" value="Unassembled WGS sequence"/>
</dbReference>
<comment type="caution">
    <text evidence="3">The sequence shown here is derived from an EMBL/GenBank/DDBJ whole genome shotgun (WGS) entry which is preliminary data.</text>
</comment>
<evidence type="ECO:0000313" key="4">
    <source>
        <dbReference type="Proteomes" id="UP001174210"/>
    </source>
</evidence>
<gene>
    <name evidence="3" type="ORF">P5G59_16800</name>
</gene>
<name>A0ABT8J160_9MICO</name>
<evidence type="ECO:0000259" key="2">
    <source>
        <dbReference type="Pfam" id="PF09851"/>
    </source>
</evidence>
<dbReference type="Pfam" id="PF09851">
    <property type="entry name" value="SHOCT"/>
    <property type="match status" value="1"/>
</dbReference>